<organism evidence="7 8">
    <name type="scientific">Oncorhynchus mykiss</name>
    <name type="common">Rainbow trout</name>
    <name type="synonym">Salmo gairdneri</name>
    <dbReference type="NCBI Taxonomy" id="8022"/>
    <lineage>
        <taxon>Eukaryota</taxon>
        <taxon>Metazoa</taxon>
        <taxon>Chordata</taxon>
        <taxon>Craniata</taxon>
        <taxon>Vertebrata</taxon>
        <taxon>Euteleostomi</taxon>
        <taxon>Actinopterygii</taxon>
        <taxon>Neopterygii</taxon>
        <taxon>Teleostei</taxon>
        <taxon>Protacanthopterygii</taxon>
        <taxon>Salmoniformes</taxon>
        <taxon>Salmonidae</taxon>
        <taxon>Salmoninae</taxon>
        <taxon>Oncorhynchus</taxon>
    </lineage>
</organism>
<dbReference type="PANTHER" id="PTHR13093">
    <property type="entry name" value="ZINC FINGER HIT DOMAIN CONTAINING PROTEIN 1"/>
    <property type="match status" value="1"/>
</dbReference>
<reference evidence="7" key="2">
    <citation type="submission" date="2025-08" db="UniProtKB">
        <authorList>
            <consortium name="Ensembl"/>
        </authorList>
    </citation>
    <scope>IDENTIFICATION</scope>
</reference>
<evidence type="ECO:0000256" key="2">
    <source>
        <dbReference type="ARBA" id="ARBA00022771"/>
    </source>
</evidence>
<evidence type="ECO:0000313" key="7">
    <source>
        <dbReference type="Ensembl" id="ENSOMYP00000064481.2"/>
    </source>
</evidence>
<keyword evidence="3" id="KW-0862">Zinc</keyword>
<evidence type="ECO:0000256" key="4">
    <source>
        <dbReference type="PROSITE-ProRule" id="PRU00453"/>
    </source>
</evidence>
<dbReference type="GeneTree" id="ENSGT00940000174632"/>
<dbReference type="GO" id="GO:0005634">
    <property type="term" value="C:nucleus"/>
    <property type="evidence" value="ECO:0007669"/>
    <property type="project" value="UniProtKB-ARBA"/>
</dbReference>
<evidence type="ECO:0000256" key="3">
    <source>
        <dbReference type="ARBA" id="ARBA00022833"/>
    </source>
</evidence>
<dbReference type="AlphaFoldDB" id="A0A8C7SCZ7"/>
<evidence type="ECO:0000313" key="8">
    <source>
        <dbReference type="Proteomes" id="UP000694395"/>
    </source>
</evidence>
<evidence type="ECO:0000256" key="1">
    <source>
        <dbReference type="ARBA" id="ARBA00022723"/>
    </source>
</evidence>
<dbReference type="CDD" id="cd21437">
    <property type="entry name" value="zf-HIT_ZNHIT1_like"/>
    <property type="match status" value="1"/>
</dbReference>
<feature type="domain" description="HIT-type" evidence="6">
    <location>
        <begin position="156"/>
        <end position="188"/>
    </location>
</feature>
<evidence type="ECO:0000256" key="5">
    <source>
        <dbReference type="SAM" id="MobiDB-lite"/>
    </source>
</evidence>
<proteinExistence type="predicted"/>
<reference evidence="7" key="1">
    <citation type="submission" date="2020-07" db="EMBL/GenBank/DDBJ databases">
        <title>A long reads based de novo assembly of the rainbow trout Arlee double haploid line genome.</title>
        <authorList>
            <person name="Gao G."/>
            <person name="Palti Y."/>
        </authorList>
    </citation>
    <scope>NUCLEOTIDE SEQUENCE [LARGE SCALE GENOMIC DNA]</scope>
</reference>
<keyword evidence="2 4" id="KW-0863">Zinc-finger</keyword>
<reference evidence="7" key="3">
    <citation type="submission" date="2025-09" db="UniProtKB">
        <authorList>
            <consortium name="Ensembl"/>
        </authorList>
    </citation>
    <scope>IDENTIFICATION</scope>
</reference>
<dbReference type="Ensembl" id="ENSOMYT00000070197.2">
    <property type="protein sequence ID" value="ENSOMYP00000064481.2"/>
    <property type="gene ID" value="ENSOMYG00000029848.2"/>
</dbReference>
<name>A0A8C7SCZ7_ONCMY</name>
<dbReference type="GO" id="GO:0008270">
    <property type="term" value="F:zinc ion binding"/>
    <property type="evidence" value="ECO:0007669"/>
    <property type="project" value="UniProtKB-UniRule"/>
</dbReference>
<dbReference type="InterPro" id="IPR007529">
    <property type="entry name" value="Znf_HIT"/>
</dbReference>
<dbReference type="InterPro" id="IPR039723">
    <property type="entry name" value="Vps71/ZNHIT1"/>
</dbReference>
<evidence type="ECO:0000259" key="6">
    <source>
        <dbReference type="PROSITE" id="PS51083"/>
    </source>
</evidence>
<keyword evidence="1" id="KW-0479">Metal-binding</keyword>
<feature type="region of interest" description="Disordered" evidence="5">
    <location>
        <begin position="69"/>
        <end position="113"/>
    </location>
</feature>
<dbReference type="GO" id="GO:0006338">
    <property type="term" value="P:chromatin remodeling"/>
    <property type="evidence" value="ECO:0007669"/>
    <property type="project" value="InterPro"/>
</dbReference>
<keyword evidence="8" id="KW-1185">Reference proteome</keyword>
<dbReference type="Pfam" id="PF04438">
    <property type="entry name" value="zf-HIT"/>
    <property type="match status" value="1"/>
</dbReference>
<protein>
    <recommendedName>
        <fullName evidence="6">HIT-type domain-containing protein</fullName>
    </recommendedName>
</protein>
<sequence>MLSTLKHEPNVDSNDLIHMTTGIGYFNKNIFLSPSLPLLPLSLPARVAEAGQRRVLDDATRQRRLNRQLDALEKDNFQDDPLSSLPPSGPTARLPAFSEGEEPGKKKRKTRGDHFKQRFRKNFQTLLEEENVSEREEPNYLSAAAPPSSLPPRLFCSVCGFPSSYTCCSCGGRYCSTRCLITHRETRCLKMTL</sequence>
<dbReference type="Proteomes" id="UP000694395">
    <property type="component" value="Chromosome 21"/>
</dbReference>
<dbReference type="PROSITE" id="PS51083">
    <property type="entry name" value="ZF_HIT"/>
    <property type="match status" value="1"/>
</dbReference>
<accession>A0A8C7SCZ7</accession>